<name>A0A143P9F0_9STAP</name>
<dbReference type="EMBL" id="RQTE01000064">
    <property type="protein sequence ID" value="RZI03407.1"/>
    <property type="molecule type" value="Genomic_DNA"/>
</dbReference>
<dbReference type="InterPro" id="IPR025273">
    <property type="entry name" value="DUF4064"/>
</dbReference>
<proteinExistence type="predicted"/>
<dbReference type="Pfam" id="PF13273">
    <property type="entry name" value="DUF4064"/>
    <property type="match status" value="1"/>
</dbReference>
<keyword evidence="7" id="KW-1185">Reference proteome</keyword>
<reference evidence="5 6" key="1">
    <citation type="submission" date="2018-11" db="EMBL/GenBank/DDBJ databases">
        <title>Genomic profiling of Staphylococcus species from a Poultry farm system in KwaZulu-Natal, South Africa.</title>
        <authorList>
            <person name="Amoako D.G."/>
            <person name="Somboro A.M."/>
            <person name="Abia A.L.K."/>
            <person name="Bester L.A."/>
            <person name="Essack S.Y."/>
        </authorList>
    </citation>
    <scope>NUCLEOTIDE SEQUENCE [LARGE SCALE GENOMIC DNA]</scope>
    <source>
        <strain evidence="5 6">SA11</strain>
    </source>
</reference>
<gene>
    <name evidence="5" type="ORF">EIG99_03545</name>
    <name evidence="4" type="ORF">I6J05_01625</name>
</gene>
<dbReference type="KEGG" id="scv:A4G25_04065"/>
<accession>A0A143P9F0</accession>
<feature type="compositionally biased region" description="Basic and acidic residues" evidence="1">
    <location>
        <begin position="228"/>
        <end position="238"/>
    </location>
</feature>
<evidence type="ECO:0000313" key="4">
    <source>
        <dbReference type="EMBL" id="QQS83047.1"/>
    </source>
</evidence>
<keyword evidence="2" id="KW-0812">Transmembrane</keyword>
<sequence length="266" mass="30336">MNRKLERVLGWIGVGLTLLYTLLFLIGLTLGKGTLSKILLKQGDSSMSGTYLEQSMIFEAVALIVVAIIAAVGIVLSKKSRILGGVLLVIAAIAGIFLSNFIATILFFIAGIMLFVRRSKKKHFENQEYDREHGYFDATTSKYDDLDEAHKKGKVDPNLEDPEHFSEAEHAEHNRKERERRESGILGGKKHDESHQKNDNQGPEEKRIYSETRGYDKNGTEFSEEREETFYEDKKEDVSNNDLTSQRRRNDDEKPSRHDLNDDKKD</sequence>
<dbReference type="Proteomes" id="UP000595942">
    <property type="component" value="Chromosome"/>
</dbReference>
<feature type="region of interest" description="Disordered" evidence="1">
    <location>
        <begin position="152"/>
        <end position="266"/>
    </location>
</feature>
<dbReference type="OrthoDB" id="2991403at2"/>
<feature type="domain" description="DUF4064" evidence="3">
    <location>
        <begin position="2"/>
        <end position="98"/>
    </location>
</feature>
<evidence type="ECO:0000313" key="5">
    <source>
        <dbReference type="EMBL" id="RZI03407.1"/>
    </source>
</evidence>
<protein>
    <submittedName>
        <fullName evidence="5">DUF4064 domain-containing protein</fullName>
    </submittedName>
</protein>
<feature type="transmembrane region" description="Helical" evidence="2">
    <location>
        <begin position="82"/>
        <end position="115"/>
    </location>
</feature>
<dbReference type="GeneID" id="93727030"/>
<feature type="compositionally biased region" description="Basic and acidic residues" evidence="1">
    <location>
        <begin position="152"/>
        <end position="219"/>
    </location>
</feature>
<feature type="compositionally biased region" description="Basic and acidic residues" evidence="1">
    <location>
        <begin position="248"/>
        <end position="266"/>
    </location>
</feature>
<dbReference type="EMBL" id="CP068073">
    <property type="protein sequence ID" value="QQS83047.1"/>
    <property type="molecule type" value="Genomic_DNA"/>
</dbReference>
<evidence type="ECO:0000259" key="3">
    <source>
        <dbReference type="Pfam" id="PF13273"/>
    </source>
</evidence>
<keyword evidence="2" id="KW-0472">Membrane</keyword>
<feature type="transmembrane region" description="Helical" evidence="2">
    <location>
        <begin position="12"/>
        <end position="35"/>
    </location>
</feature>
<organism evidence="5 6">
    <name type="scientific">Staphylococcus condimenti</name>
    <dbReference type="NCBI Taxonomy" id="70255"/>
    <lineage>
        <taxon>Bacteria</taxon>
        <taxon>Bacillati</taxon>
        <taxon>Bacillota</taxon>
        <taxon>Bacilli</taxon>
        <taxon>Bacillales</taxon>
        <taxon>Staphylococcaceae</taxon>
        <taxon>Staphylococcus</taxon>
    </lineage>
</organism>
<evidence type="ECO:0000256" key="2">
    <source>
        <dbReference type="SAM" id="Phobius"/>
    </source>
</evidence>
<dbReference type="AlphaFoldDB" id="A0A143P9F0"/>
<evidence type="ECO:0000313" key="6">
    <source>
        <dbReference type="Proteomes" id="UP000293854"/>
    </source>
</evidence>
<evidence type="ECO:0000256" key="1">
    <source>
        <dbReference type="SAM" id="MobiDB-lite"/>
    </source>
</evidence>
<dbReference type="RefSeq" id="WP_052766762.1">
    <property type="nucleotide sequence ID" value="NZ_CP015114.1"/>
</dbReference>
<dbReference type="Proteomes" id="UP000293854">
    <property type="component" value="Unassembled WGS sequence"/>
</dbReference>
<feature type="transmembrane region" description="Helical" evidence="2">
    <location>
        <begin position="56"/>
        <end position="76"/>
    </location>
</feature>
<reference evidence="4 7" key="2">
    <citation type="submission" date="2021-01" db="EMBL/GenBank/DDBJ databases">
        <title>FDA dAtabase for Regulatory Grade micrObial Sequences (FDA-ARGOS): Supporting development and validation of Infectious Disease Dx tests.</title>
        <authorList>
            <person name="Sproer C."/>
            <person name="Gronow S."/>
            <person name="Severitt S."/>
            <person name="Schroder I."/>
            <person name="Tallon L."/>
            <person name="Sadzewicz L."/>
            <person name="Zhao X."/>
            <person name="Boylan J."/>
            <person name="Ott S."/>
            <person name="Bowen H."/>
            <person name="Vavikolanu K."/>
            <person name="Mehta A."/>
            <person name="Aluvathingal J."/>
            <person name="Nadendla S."/>
            <person name="Lowell S."/>
            <person name="Myers T."/>
            <person name="Yan Y."/>
            <person name="Sichtig H."/>
        </authorList>
    </citation>
    <scope>NUCLEOTIDE SEQUENCE [LARGE SCALE GENOMIC DNA]</scope>
    <source>
        <strain evidence="4 7">FDAARGOS_1148</strain>
    </source>
</reference>
<evidence type="ECO:0000313" key="7">
    <source>
        <dbReference type="Proteomes" id="UP000595942"/>
    </source>
</evidence>
<keyword evidence="2" id="KW-1133">Transmembrane helix</keyword>